<keyword evidence="5" id="KW-1185">Reference proteome</keyword>
<feature type="domain" description="Response regulatory" evidence="3">
    <location>
        <begin position="5"/>
        <end position="119"/>
    </location>
</feature>
<organism evidence="4 5">
    <name type="scientific">Epilithonimonas lactis</name>
    <dbReference type="NCBI Taxonomy" id="421072"/>
    <lineage>
        <taxon>Bacteria</taxon>
        <taxon>Pseudomonadati</taxon>
        <taxon>Bacteroidota</taxon>
        <taxon>Flavobacteriia</taxon>
        <taxon>Flavobacteriales</taxon>
        <taxon>Weeksellaceae</taxon>
        <taxon>Chryseobacterium group</taxon>
        <taxon>Epilithonimonas</taxon>
    </lineage>
</organism>
<dbReference type="STRING" id="421072.SAMN04488097_0911"/>
<gene>
    <name evidence="4" type="ORF">IO89_15010</name>
</gene>
<dbReference type="InterPro" id="IPR050595">
    <property type="entry name" value="Bact_response_regulator"/>
</dbReference>
<accession>A0A085BG88</accession>
<evidence type="ECO:0000256" key="1">
    <source>
        <dbReference type="ARBA" id="ARBA00022553"/>
    </source>
</evidence>
<dbReference type="Proteomes" id="UP000028623">
    <property type="component" value="Unassembled WGS sequence"/>
</dbReference>
<dbReference type="Gene3D" id="3.40.50.2300">
    <property type="match status" value="1"/>
</dbReference>
<dbReference type="PROSITE" id="PS50110">
    <property type="entry name" value="RESPONSE_REGULATORY"/>
    <property type="match status" value="1"/>
</dbReference>
<reference evidence="4 5" key="1">
    <citation type="submission" date="2014-07" db="EMBL/GenBank/DDBJ databases">
        <title>Epilithonimonas lactis LMG 22401 Genome.</title>
        <authorList>
            <person name="Pipes S.E."/>
            <person name="Stropko S.J."/>
        </authorList>
    </citation>
    <scope>NUCLEOTIDE SEQUENCE [LARGE SCALE GENOMIC DNA]</scope>
    <source>
        <strain evidence="4 5">LMG 24401</strain>
    </source>
</reference>
<dbReference type="OrthoDB" id="9789181at2"/>
<dbReference type="InterPro" id="IPR001789">
    <property type="entry name" value="Sig_transdc_resp-reg_receiver"/>
</dbReference>
<dbReference type="InterPro" id="IPR011006">
    <property type="entry name" value="CheY-like_superfamily"/>
</dbReference>
<protein>
    <submittedName>
        <fullName evidence="4">Response regulator receiver protein</fullName>
    </submittedName>
</protein>
<dbReference type="EMBL" id="JPLY01000004">
    <property type="protein sequence ID" value="KFC21483.1"/>
    <property type="molecule type" value="Genomic_DNA"/>
</dbReference>
<dbReference type="PANTHER" id="PTHR44591:SF3">
    <property type="entry name" value="RESPONSE REGULATORY DOMAIN-CONTAINING PROTEIN"/>
    <property type="match status" value="1"/>
</dbReference>
<feature type="modified residue" description="4-aspartylphosphate" evidence="2">
    <location>
        <position position="54"/>
    </location>
</feature>
<evidence type="ECO:0000313" key="4">
    <source>
        <dbReference type="EMBL" id="KFC21483.1"/>
    </source>
</evidence>
<dbReference type="AlphaFoldDB" id="A0A085BG88"/>
<dbReference type="eggNOG" id="COG0745">
    <property type="taxonomic scope" value="Bacteria"/>
</dbReference>
<dbReference type="CDD" id="cd00156">
    <property type="entry name" value="REC"/>
    <property type="match status" value="1"/>
</dbReference>
<name>A0A085BG88_9FLAO</name>
<dbReference type="RefSeq" id="WP_034978010.1">
    <property type="nucleotide sequence ID" value="NZ_FOFI01000001.1"/>
</dbReference>
<dbReference type="Pfam" id="PF00072">
    <property type="entry name" value="Response_reg"/>
    <property type="match status" value="1"/>
</dbReference>
<proteinExistence type="predicted"/>
<dbReference type="SUPFAM" id="SSF52172">
    <property type="entry name" value="CheY-like"/>
    <property type="match status" value="1"/>
</dbReference>
<dbReference type="GO" id="GO:0000160">
    <property type="term" value="P:phosphorelay signal transduction system"/>
    <property type="evidence" value="ECO:0007669"/>
    <property type="project" value="InterPro"/>
</dbReference>
<keyword evidence="1 2" id="KW-0597">Phosphoprotein</keyword>
<evidence type="ECO:0000313" key="5">
    <source>
        <dbReference type="Proteomes" id="UP000028623"/>
    </source>
</evidence>
<dbReference type="PANTHER" id="PTHR44591">
    <property type="entry name" value="STRESS RESPONSE REGULATOR PROTEIN 1"/>
    <property type="match status" value="1"/>
</dbReference>
<dbReference type="SMART" id="SM00448">
    <property type="entry name" value="REC"/>
    <property type="match status" value="1"/>
</dbReference>
<evidence type="ECO:0000256" key="2">
    <source>
        <dbReference type="PROSITE-ProRule" id="PRU00169"/>
    </source>
</evidence>
<evidence type="ECO:0000259" key="3">
    <source>
        <dbReference type="PROSITE" id="PS50110"/>
    </source>
</evidence>
<comment type="caution">
    <text evidence="4">The sequence shown here is derived from an EMBL/GenBank/DDBJ whole genome shotgun (WGS) entry which is preliminary data.</text>
</comment>
<sequence>MNRKKILIFDDDKATLEVVCIICTDIGYEVETAETVDGIIERIDHFEPDLIMMDINIPTIGGLSATALIRSHSSYSGIPVIFITAKNDVATLSQMAHADGYLAKPFDIEALEGLVSKLI</sequence>